<feature type="transmembrane region" description="Helical" evidence="13">
    <location>
        <begin position="158"/>
        <end position="180"/>
    </location>
</feature>
<comment type="subcellular location">
    <subcellularLocation>
        <location evidence="1">Membrane</location>
        <topology evidence="1">Multi-pass membrane protein</topology>
    </subcellularLocation>
</comment>
<feature type="region of interest" description="Disordered" evidence="12">
    <location>
        <begin position="1"/>
        <end position="37"/>
    </location>
</feature>
<feature type="region of interest" description="Disordered" evidence="12">
    <location>
        <begin position="1057"/>
        <end position="1079"/>
    </location>
</feature>
<evidence type="ECO:0000256" key="4">
    <source>
        <dbReference type="ARBA" id="ARBA00022692"/>
    </source>
</evidence>
<dbReference type="GO" id="GO:0034220">
    <property type="term" value="P:monoatomic ion transmembrane transport"/>
    <property type="evidence" value="ECO:0007669"/>
    <property type="project" value="UniProtKB-KW"/>
</dbReference>
<keyword evidence="3" id="KW-0633">Potassium transport</keyword>
<evidence type="ECO:0000256" key="5">
    <source>
        <dbReference type="ARBA" id="ARBA00022826"/>
    </source>
</evidence>
<keyword evidence="15" id="KW-1185">Reference proteome</keyword>
<evidence type="ECO:0000256" key="7">
    <source>
        <dbReference type="ARBA" id="ARBA00022989"/>
    </source>
</evidence>
<protein>
    <submittedName>
        <fullName evidence="16">Potassium channel subfamily T member 1 isoform X5</fullName>
    </submittedName>
</protein>
<gene>
    <name evidence="16" type="primary">KCNT1</name>
</gene>
<dbReference type="SUPFAM" id="SSF81324">
    <property type="entry name" value="Voltage-gated potassium channels"/>
    <property type="match status" value="1"/>
</dbReference>
<keyword evidence="6" id="KW-0630">Potassium</keyword>
<proteinExistence type="predicted"/>
<dbReference type="PROSITE" id="PS51201">
    <property type="entry name" value="RCK_N"/>
    <property type="match status" value="2"/>
</dbReference>
<keyword evidence="9 13" id="KW-0472">Membrane</keyword>
<sequence length="1235" mass="138818">MARAKLPRSPSEGKAGPGGAPAGASAPEEPHGLSPLLPARGGGSVGSDVGQRLHVEDFSLDSSVSQVQVEFYVNENTFKERLKLFFIKNQRSSLRIRLFNFSLKLLTCLLYIVRVLLDDPALGIGCWGCPKQNYTFNGSSSEINWAPILWVERKMTLWAIQVIVAIISFLETMLLIYLSYKGNIWEQIFRVSFILEMINTLPFIVTIFWAPLRNLFIPVFLNCWLAKHALENMINDFHRAILRTQSAMFNQVLILFCTLLCLVFTGTCGIQHLERAGENLSLLTAFYFCIVTFSTVGYGDVTPKIWPSQLLVVIMICVALVVLPLQFEELVYLWMERQKSGGNYSRHRAQTEKHVILCVSSLKIDLLMDFLNEFYAHPRLQDYYVVILCPTEMDIQVRRVLQIPLWSQRVIYLQGSALKDQDLMRAKMDNGEACFILSSRNEVDRTAADHQTILRAWAVKDFAPNCPLYVQILKPENKFHVKFADHVVCEEECKYAMLALNCICPATSTLITLLVHTSRGQEGQESPEQWQRMYGRCSGNEVYHVRMGDSKFFREYEGKSFTYAAFHAHKKYGVCLIGLKREDNKSILLNPGPRHILATSDTCFYINITKEENSAFIFKQEEKQKRKGLSGQGLYDGSSRLPMHSIVASMVAMDLQNTECRPAQGGGGGGGGKLMLPTENGSGSRRPSIAPVLELADSSALLPCDLLSDQSEDEMTPSDDEGLSVVEYVKGYPPNSPYIGSSPTLCHLLPVKAPFCCLRLDKGCKHNSYEDAKAYGFKNKLIIVSAETAGNGLYNFIVPLRAYYRSRKELNPIVLLLDNKPDHHFLEAICCFPMVYYMEGSVDNLDSLLQCGIIYADNLVVVDKESTMSAEEDYMADAKTIVNVQTMFRLFPSLSITTELTHPSNMRFMQFRAKDSYSLALSKLEKRERENGSNLAFMFRLPFAAGRVFSISMLDTLLYQSFVKDYMISITRLLLGLDTTPGSGYLCAMKVTEEDLWIRTYGRLFQKLCSSSAEIPIGIYRTECHVFSTSEPHDLRAQSQISVSVEDCQDTQEVTGPWGARAGAGGSTHSRHGVGADPAEHPLLRRKSLHWARKLSRKGPKAAGKATAAEWASQQRLSLCRRSERQELSELVKNRMKHLGLPTTGYEDVANLTASDVMNRVNLGYLQDEMNDHQNTLSYVLINPPPDTRLEPNDIVYLIRSDPLAHVASSAESRKSSCSHRLASCNPETRDETQL</sequence>
<keyword evidence="2" id="KW-0813">Transport</keyword>
<evidence type="ECO:0000256" key="9">
    <source>
        <dbReference type="ARBA" id="ARBA00023136"/>
    </source>
</evidence>
<evidence type="ECO:0000256" key="8">
    <source>
        <dbReference type="ARBA" id="ARBA00023065"/>
    </source>
</evidence>
<keyword evidence="10 16" id="KW-0407">Ion channel</keyword>
<keyword evidence="4 13" id="KW-0812">Transmembrane</keyword>
<feature type="transmembrane region" description="Helical" evidence="13">
    <location>
        <begin position="192"/>
        <end position="212"/>
    </location>
</feature>
<feature type="transmembrane region" description="Helical" evidence="13">
    <location>
        <begin position="252"/>
        <end position="273"/>
    </location>
</feature>
<keyword evidence="7 13" id="KW-1133">Transmembrane helix</keyword>
<evidence type="ECO:0000256" key="3">
    <source>
        <dbReference type="ARBA" id="ARBA00022538"/>
    </source>
</evidence>
<dbReference type="PANTHER" id="PTHR10027:SF14">
    <property type="entry name" value="POTASSIUM CHANNEL SUBFAMILY T MEMBER 1"/>
    <property type="match status" value="1"/>
</dbReference>
<evidence type="ECO:0000256" key="1">
    <source>
        <dbReference type="ARBA" id="ARBA00004141"/>
    </source>
</evidence>
<dbReference type="RefSeq" id="XP_072604259.1">
    <property type="nucleotide sequence ID" value="XM_072748158.1"/>
</dbReference>
<dbReference type="Gene3D" id="3.40.50.720">
    <property type="entry name" value="NAD(P)-binding Rossmann-like Domain"/>
    <property type="match status" value="2"/>
</dbReference>
<feature type="transmembrane region" description="Helical" evidence="13">
    <location>
        <begin position="98"/>
        <end position="117"/>
    </location>
</feature>
<evidence type="ECO:0000256" key="10">
    <source>
        <dbReference type="ARBA" id="ARBA00023303"/>
    </source>
</evidence>
<dbReference type="InterPro" id="IPR047871">
    <property type="entry name" value="K_chnl_Slo-like"/>
</dbReference>
<evidence type="ECO:0000256" key="6">
    <source>
        <dbReference type="ARBA" id="ARBA00022958"/>
    </source>
</evidence>
<reference evidence="15" key="1">
    <citation type="submission" date="2025-05" db="UniProtKB">
        <authorList>
            <consortium name="RefSeq"/>
        </authorList>
    </citation>
    <scope>NUCLEOTIDE SEQUENCE [LARGE SCALE GENOMIC DNA]</scope>
</reference>
<dbReference type="Proteomes" id="UP001652641">
    <property type="component" value="Chromosome 2"/>
</dbReference>
<evidence type="ECO:0000256" key="2">
    <source>
        <dbReference type="ARBA" id="ARBA00022448"/>
    </source>
</evidence>
<feature type="transmembrane region" description="Helical" evidence="13">
    <location>
        <begin position="305"/>
        <end position="327"/>
    </location>
</feature>
<accession>A0ABM4ZNZ1</accession>
<comment type="catalytic activity">
    <reaction evidence="11">
        <text>K(+)(in) = K(+)(out)</text>
        <dbReference type="Rhea" id="RHEA:29463"/>
        <dbReference type="ChEBI" id="CHEBI:29103"/>
    </reaction>
</comment>
<reference evidence="16" key="2">
    <citation type="submission" date="2025-08" db="UniProtKB">
        <authorList>
            <consortium name="RefSeq"/>
        </authorList>
    </citation>
    <scope>IDENTIFICATION</scope>
    <source>
        <tissue evidence="16">Cell line</tissue>
    </source>
</reference>
<dbReference type="Gene3D" id="1.10.287.70">
    <property type="match status" value="1"/>
</dbReference>
<dbReference type="Pfam" id="PF22614">
    <property type="entry name" value="Slo-like_RCK"/>
    <property type="match status" value="2"/>
</dbReference>
<evidence type="ECO:0000256" key="11">
    <source>
        <dbReference type="ARBA" id="ARBA00034430"/>
    </source>
</evidence>
<keyword evidence="8" id="KW-0406">Ion transport</keyword>
<evidence type="ECO:0000256" key="12">
    <source>
        <dbReference type="SAM" id="MobiDB-lite"/>
    </source>
</evidence>
<dbReference type="GeneID" id="112906892"/>
<evidence type="ECO:0000313" key="16">
    <source>
        <dbReference type="RefSeq" id="XP_072604259.1"/>
    </source>
</evidence>
<dbReference type="InterPro" id="IPR003148">
    <property type="entry name" value="RCK_N"/>
</dbReference>
<name>A0ABM4ZNZ1_VULVU</name>
<evidence type="ECO:0000259" key="14">
    <source>
        <dbReference type="PROSITE" id="PS51201"/>
    </source>
</evidence>
<dbReference type="Pfam" id="PF07885">
    <property type="entry name" value="Ion_trans_2"/>
    <property type="match status" value="1"/>
</dbReference>
<dbReference type="Pfam" id="PF03493">
    <property type="entry name" value="BK_channel_a"/>
    <property type="match status" value="1"/>
</dbReference>
<dbReference type="PANTHER" id="PTHR10027">
    <property type="entry name" value="CALCIUM-ACTIVATED POTASSIUM CHANNEL ALPHA CHAIN"/>
    <property type="match status" value="1"/>
</dbReference>
<dbReference type="InterPro" id="IPR003929">
    <property type="entry name" value="K_chnl_BK_asu"/>
</dbReference>
<feature type="region of interest" description="Disordered" evidence="12">
    <location>
        <begin position="1211"/>
        <end position="1235"/>
    </location>
</feature>
<feature type="domain" description="RCK N-terminal" evidence="14">
    <location>
        <begin position="352"/>
        <end position="488"/>
    </location>
</feature>
<dbReference type="InterPro" id="IPR013099">
    <property type="entry name" value="K_chnl_dom"/>
</dbReference>
<evidence type="ECO:0000313" key="15">
    <source>
        <dbReference type="Proteomes" id="UP001652641"/>
    </source>
</evidence>
<feature type="transmembrane region" description="Helical" evidence="13">
    <location>
        <begin position="280"/>
        <end position="299"/>
    </location>
</feature>
<organism evidence="15 16">
    <name type="scientific">Vulpes vulpes</name>
    <name type="common">Red fox</name>
    <dbReference type="NCBI Taxonomy" id="9627"/>
    <lineage>
        <taxon>Eukaryota</taxon>
        <taxon>Metazoa</taxon>
        <taxon>Chordata</taxon>
        <taxon>Craniata</taxon>
        <taxon>Vertebrata</taxon>
        <taxon>Euteleostomi</taxon>
        <taxon>Mammalia</taxon>
        <taxon>Eutheria</taxon>
        <taxon>Laurasiatheria</taxon>
        <taxon>Carnivora</taxon>
        <taxon>Caniformia</taxon>
        <taxon>Canidae</taxon>
        <taxon>Vulpes</taxon>
    </lineage>
</organism>
<keyword evidence="5" id="KW-0631">Potassium channel</keyword>
<feature type="domain" description="RCK N-terminal" evidence="14">
    <location>
        <begin position="779"/>
        <end position="919"/>
    </location>
</feature>
<evidence type="ECO:0000256" key="13">
    <source>
        <dbReference type="SAM" id="Phobius"/>
    </source>
</evidence>